<comment type="caution">
    <text evidence="2">The sequence shown here is derived from an EMBL/GenBank/DDBJ whole genome shotgun (WGS) entry which is preliminary data.</text>
</comment>
<evidence type="ECO:0000313" key="3">
    <source>
        <dbReference type="Proteomes" id="UP000076858"/>
    </source>
</evidence>
<keyword evidence="1" id="KW-0812">Transmembrane</keyword>
<proteinExistence type="predicted"/>
<dbReference type="EMBL" id="LRGB01003123">
    <property type="protein sequence ID" value="KZS04229.1"/>
    <property type="molecule type" value="Genomic_DNA"/>
</dbReference>
<keyword evidence="3" id="KW-1185">Reference proteome</keyword>
<accession>A0A164LLJ1</accession>
<keyword evidence="1" id="KW-0472">Membrane</keyword>
<dbReference type="Proteomes" id="UP000076858">
    <property type="component" value="Unassembled WGS sequence"/>
</dbReference>
<feature type="transmembrane region" description="Helical" evidence="1">
    <location>
        <begin position="20"/>
        <end position="38"/>
    </location>
</feature>
<reference evidence="2 3" key="1">
    <citation type="submission" date="2016-03" db="EMBL/GenBank/DDBJ databases">
        <title>EvidentialGene: Evidence-directed Construction of Genes on Genomes.</title>
        <authorList>
            <person name="Gilbert D.G."/>
            <person name="Choi J.-H."/>
            <person name="Mockaitis K."/>
            <person name="Colbourne J."/>
            <person name="Pfrender M."/>
        </authorList>
    </citation>
    <scope>NUCLEOTIDE SEQUENCE [LARGE SCALE GENOMIC DNA]</scope>
    <source>
        <strain evidence="2 3">Xinb3</strain>
        <tissue evidence="2">Complete organism</tissue>
    </source>
</reference>
<evidence type="ECO:0000313" key="2">
    <source>
        <dbReference type="EMBL" id="KZS04229.1"/>
    </source>
</evidence>
<sequence>MSSSPDNQWKVSWPSLSPTISQLIEMMVLLIVSVWPLPSAKCPGPRQMNQEGEER</sequence>
<gene>
    <name evidence="2" type="ORF">APZ42_032490</name>
</gene>
<dbReference type="AlphaFoldDB" id="A0A164LLJ1"/>
<name>A0A164LLJ1_9CRUS</name>
<evidence type="ECO:0000256" key="1">
    <source>
        <dbReference type="SAM" id="Phobius"/>
    </source>
</evidence>
<keyword evidence="1" id="KW-1133">Transmembrane helix</keyword>
<protein>
    <submittedName>
        <fullName evidence="2">Uncharacterized protein</fullName>
    </submittedName>
</protein>
<organism evidence="2 3">
    <name type="scientific">Daphnia magna</name>
    <dbReference type="NCBI Taxonomy" id="35525"/>
    <lineage>
        <taxon>Eukaryota</taxon>
        <taxon>Metazoa</taxon>
        <taxon>Ecdysozoa</taxon>
        <taxon>Arthropoda</taxon>
        <taxon>Crustacea</taxon>
        <taxon>Branchiopoda</taxon>
        <taxon>Diplostraca</taxon>
        <taxon>Cladocera</taxon>
        <taxon>Anomopoda</taxon>
        <taxon>Daphniidae</taxon>
        <taxon>Daphnia</taxon>
    </lineage>
</organism>